<dbReference type="PANTHER" id="PTHR43808:SF31">
    <property type="entry name" value="N-ACETYL-L-CITRULLINE DEACETYLASE"/>
    <property type="match status" value="1"/>
</dbReference>
<keyword evidence="6 15" id="KW-0028">Amino-acid biosynthesis</keyword>
<dbReference type="EMBL" id="FQWZ01000005">
    <property type="protein sequence ID" value="SHH08274.1"/>
    <property type="molecule type" value="Genomic_DNA"/>
</dbReference>
<dbReference type="InterPro" id="IPR011650">
    <property type="entry name" value="Peptidase_M20_dimer"/>
</dbReference>
<dbReference type="NCBIfam" id="TIGR01246">
    <property type="entry name" value="dapE_proteo"/>
    <property type="match status" value="1"/>
</dbReference>
<dbReference type="AlphaFoldDB" id="A0A1M5Q2H1"/>
<evidence type="ECO:0000256" key="15">
    <source>
        <dbReference type="HAMAP-Rule" id="MF_01690"/>
    </source>
</evidence>
<evidence type="ECO:0000256" key="9">
    <source>
        <dbReference type="ARBA" id="ARBA00022833"/>
    </source>
</evidence>
<comment type="similarity">
    <text evidence="2 15">Belongs to the peptidase M20A family. DapE subfamily.</text>
</comment>
<dbReference type="Pfam" id="PF07687">
    <property type="entry name" value="M20_dimer"/>
    <property type="match status" value="1"/>
</dbReference>
<evidence type="ECO:0000256" key="7">
    <source>
        <dbReference type="ARBA" id="ARBA00022723"/>
    </source>
</evidence>
<comment type="pathway">
    <text evidence="1 15">Amino-acid biosynthesis; L-lysine biosynthesis via DAP pathway; LL-2,6-diaminopimelate from (S)-tetrahydrodipicolinate (succinylase route): step 3/3.</text>
</comment>
<evidence type="ECO:0000259" key="16">
    <source>
        <dbReference type="Pfam" id="PF07687"/>
    </source>
</evidence>
<feature type="binding site" evidence="15">
    <location>
        <position position="108"/>
    </location>
    <ligand>
        <name>Zn(2+)</name>
        <dbReference type="ChEBI" id="CHEBI:29105"/>
        <label>2</label>
    </ligand>
</feature>
<evidence type="ECO:0000256" key="10">
    <source>
        <dbReference type="ARBA" id="ARBA00022915"/>
    </source>
</evidence>
<evidence type="ECO:0000256" key="12">
    <source>
        <dbReference type="ARBA" id="ARBA00023285"/>
    </source>
</evidence>
<keyword evidence="18" id="KW-1185">Reference proteome</keyword>
<evidence type="ECO:0000256" key="5">
    <source>
        <dbReference type="ARBA" id="ARBA00022391"/>
    </source>
</evidence>
<dbReference type="GO" id="GO:0008270">
    <property type="term" value="F:zinc ion binding"/>
    <property type="evidence" value="ECO:0007669"/>
    <property type="project" value="UniProtKB-UniRule"/>
</dbReference>
<sequence length="383" mass="41112">MAADGNTPEYGPEFELACELIARRSLTPDDGGCCELLMSRLAPLGFSAEWINAGGITNLWATRGSGAPLMILAGHTDVVPTGPLDRWDSDPFTPTVRNGVLYGRGAADMKSGIAAMVCAVERFIAAGEHKGTLAFLITSDEEGAARHGTRHVVEVLKARGIVPQYAIVGEASSNETFGDRIVVGRRGSLGCNLRVHGKQGHVAYPHKGDNPVHRLMPALAELVATQWDNGNAHFPPTSFQISNLHSGTGANNVIPGEADVVFNFRYCTESTAEQLKARVHAVLDRHCPRYDADWWLSGEPFLTAQAELIDAAVASIESAVGIKPDFFTGGGTSDARFIAPWGAQTVEIGPINDSIHKLNEHVKISDLAKLSSVYEGILQRLLR</sequence>
<evidence type="ECO:0000256" key="4">
    <source>
        <dbReference type="ARBA" id="ARBA00011921"/>
    </source>
</evidence>
<keyword evidence="10 15" id="KW-0220">Diaminopimelate biosynthesis</keyword>
<feature type="binding site" evidence="15">
    <location>
        <position position="170"/>
    </location>
    <ligand>
        <name>Zn(2+)</name>
        <dbReference type="ChEBI" id="CHEBI:29105"/>
        <label>1</label>
    </ligand>
</feature>
<dbReference type="InterPro" id="IPR050072">
    <property type="entry name" value="Peptidase_M20A"/>
</dbReference>
<name>A0A1M5Q2H1_9GAMM</name>
<dbReference type="InterPro" id="IPR001261">
    <property type="entry name" value="ArgE/DapE_CS"/>
</dbReference>
<dbReference type="GO" id="GO:0009014">
    <property type="term" value="F:succinyl-diaminopimelate desuccinylase activity"/>
    <property type="evidence" value="ECO:0007669"/>
    <property type="project" value="UniProtKB-UniRule"/>
</dbReference>
<feature type="active site" description="Proton acceptor" evidence="15">
    <location>
        <position position="141"/>
    </location>
</feature>
<dbReference type="STRING" id="490188.SAMN04488068_2469"/>
<dbReference type="Gene3D" id="3.40.630.10">
    <property type="entry name" value="Zn peptidases"/>
    <property type="match status" value="2"/>
</dbReference>
<evidence type="ECO:0000313" key="18">
    <source>
        <dbReference type="Proteomes" id="UP000199758"/>
    </source>
</evidence>
<keyword evidence="9 15" id="KW-0862">Zinc</keyword>
<keyword evidence="7 15" id="KW-0479">Metal-binding</keyword>
<evidence type="ECO:0000256" key="3">
    <source>
        <dbReference type="ARBA" id="ARBA00011738"/>
    </source>
</evidence>
<feature type="domain" description="Peptidase M20 dimerisation" evidence="16">
    <location>
        <begin position="183"/>
        <end position="290"/>
    </location>
</feature>
<feature type="active site" evidence="15">
    <location>
        <position position="77"/>
    </location>
</feature>
<feature type="binding site" evidence="15">
    <location>
        <position position="142"/>
    </location>
    <ligand>
        <name>Zn(2+)</name>
        <dbReference type="ChEBI" id="CHEBI:29105"/>
        <label>2</label>
    </ligand>
</feature>
<comment type="cofactor">
    <cofactor evidence="15">
        <name>Zn(2+)</name>
        <dbReference type="ChEBI" id="CHEBI:29105"/>
    </cofactor>
    <cofactor evidence="15">
        <name>Co(2+)</name>
        <dbReference type="ChEBI" id="CHEBI:48828"/>
    </cofactor>
    <text evidence="15">Binds 2 Zn(2+) or Co(2+) ions per subunit.</text>
</comment>
<dbReference type="PANTHER" id="PTHR43808">
    <property type="entry name" value="ACETYLORNITHINE DEACETYLASE"/>
    <property type="match status" value="1"/>
</dbReference>
<evidence type="ECO:0000256" key="8">
    <source>
        <dbReference type="ARBA" id="ARBA00022801"/>
    </source>
</evidence>
<feature type="binding site" evidence="15">
    <location>
        <position position="356"/>
    </location>
    <ligand>
        <name>Zn(2+)</name>
        <dbReference type="ChEBI" id="CHEBI:29105"/>
        <label>2</label>
    </ligand>
</feature>
<dbReference type="InterPro" id="IPR005941">
    <property type="entry name" value="DapE_proteobac"/>
</dbReference>
<accession>A0A1M5Q2H1</accession>
<keyword evidence="12 15" id="KW-0170">Cobalt</keyword>
<dbReference type="FunFam" id="3.30.70.360:FF:000011">
    <property type="entry name" value="Succinyl-diaminopimelate desuccinylase"/>
    <property type="match status" value="1"/>
</dbReference>
<dbReference type="NCBIfam" id="NF009557">
    <property type="entry name" value="PRK13009.1"/>
    <property type="match status" value="1"/>
</dbReference>
<comment type="subunit">
    <text evidence="3 15">Homodimer.</text>
</comment>
<evidence type="ECO:0000313" key="17">
    <source>
        <dbReference type="EMBL" id="SHH08274.1"/>
    </source>
</evidence>
<dbReference type="SUPFAM" id="SSF55031">
    <property type="entry name" value="Bacterial exopeptidase dimerisation domain"/>
    <property type="match status" value="1"/>
</dbReference>
<evidence type="ECO:0000256" key="6">
    <source>
        <dbReference type="ARBA" id="ARBA00022605"/>
    </source>
</evidence>
<dbReference type="InterPro" id="IPR002933">
    <property type="entry name" value="Peptidase_M20"/>
</dbReference>
<comment type="catalytic activity">
    <reaction evidence="14 15">
        <text>N-succinyl-(2S,6S)-2,6-diaminopimelate + H2O = (2S,6S)-2,6-diaminopimelate + succinate</text>
        <dbReference type="Rhea" id="RHEA:22608"/>
        <dbReference type="ChEBI" id="CHEBI:15377"/>
        <dbReference type="ChEBI" id="CHEBI:30031"/>
        <dbReference type="ChEBI" id="CHEBI:57609"/>
        <dbReference type="ChEBI" id="CHEBI:58087"/>
        <dbReference type="EC" id="3.5.1.18"/>
    </reaction>
</comment>
<dbReference type="UniPathway" id="UPA00034">
    <property type="reaction ID" value="UER00021"/>
</dbReference>
<keyword evidence="11 15" id="KW-0457">Lysine biosynthesis</keyword>
<protein>
    <recommendedName>
        <fullName evidence="5 15">Succinyl-diaminopimelate desuccinylase</fullName>
        <shortName evidence="15">SDAP desuccinylase</shortName>
        <ecNumber evidence="4 15">3.5.1.18</ecNumber>
    </recommendedName>
    <alternativeName>
        <fullName evidence="13 15">N-succinyl-LL-2,6-diaminoheptanedioate amidohydrolase</fullName>
    </alternativeName>
</protein>
<dbReference type="EC" id="3.5.1.18" evidence="4 15"/>
<evidence type="ECO:0000256" key="13">
    <source>
        <dbReference type="ARBA" id="ARBA00031891"/>
    </source>
</evidence>
<dbReference type="Proteomes" id="UP000199758">
    <property type="component" value="Unassembled WGS sequence"/>
</dbReference>
<organism evidence="17 18">
    <name type="scientific">Hydrocarboniphaga daqingensis</name>
    <dbReference type="NCBI Taxonomy" id="490188"/>
    <lineage>
        <taxon>Bacteria</taxon>
        <taxon>Pseudomonadati</taxon>
        <taxon>Pseudomonadota</taxon>
        <taxon>Gammaproteobacteria</taxon>
        <taxon>Nevskiales</taxon>
        <taxon>Nevskiaceae</taxon>
        <taxon>Hydrocarboniphaga</taxon>
    </lineage>
</organism>
<dbReference type="OrthoDB" id="9809784at2"/>
<dbReference type="GO" id="GO:0050897">
    <property type="term" value="F:cobalt ion binding"/>
    <property type="evidence" value="ECO:0007669"/>
    <property type="project" value="UniProtKB-UniRule"/>
</dbReference>
<gene>
    <name evidence="15" type="primary">dapE</name>
    <name evidence="17" type="ORF">SAMN04488068_2469</name>
</gene>
<feature type="binding site" evidence="15">
    <location>
        <position position="108"/>
    </location>
    <ligand>
        <name>Zn(2+)</name>
        <dbReference type="ChEBI" id="CHEBI:29105"/>
        <label>1</label>
    </ligand>
</feature>
<reference evidence="17 18" key="1">
    <citation type="submission" date="2016-11" db="EMBL/GenBank/DDBJ databases">
        <authorList>
            <person name="Jaros S."/>
            <person name="Januszkiewicz K."/>
            <person name="Wedrychowicz H."/>
        </authorList>
    </citation>
    <scope>NUCLEOTIDE SEQUENCE [LARGE SCALE GENOMIC DNA]</scope>
    <source>
        <strain evidence="17 18">CGMCC 1.7049</strain>
    </source>
</reference>
<dbReference type="GO" id="GO:0006526">
    <property type="term" value="P:L-arginine biosynthetic process"/>
    <property type="evidence" value="ECO:0007669"/>
    <property type="project" value="TreeGrafter"/>
</dbReference>
<keyword evidence="8 15" id="KW-0378">Hydrolase</keyword>
<feature type="binding site" evidence="15">
    <location>
        <position position="75"/>
    </location>
    <ligand>
        <name>Zn(2+)</name>
        <dbReference type="ChEBI" id="CHEBI:29105"/>
        <label>1</label>
    </ligand>
</feature>
<dbReference type="PROSITE" id="PS00759">
    <property type="entry name" value="ARGE_DAPE_CPG2_2"/>
    <property type="match status" value="1"/>
</dbReference>
<evidence type="ECO:0000256" key="11">
    <source>
        <dbReference type="ARBA" id="ARBA00023154"/>
    </source>
</evidence>
<proteinExistence type="inferred from homology"/>
<dbReference type="Pfam" id="PF01546">
    <property type="entry name" value="Peptidase_M20"/>
    <property type="match status" value="1"/>
</dbReference>
<evidence type="ECO:0000256" key="14">
    <source>
        <dbReference type="ARBA" id="ARBA00051301"/>
    </source>
</evidence>
<evidence type="ECO:0000256" key="1">
    <source>
        <dbReference type="ARBA" id="ARBA00005130"/>
    </source>
</evidence>
<dbReference type="SUPFAM" id="SSF53187">
    <property type="entry name" value="Zn-dependent exopeptidases"/>
    <property type="match status" value="1"/>
</dbReference>
<dbReference type="GO" id="GO:0019877">
    <property type="term" value="P:diaminopimelate biosynthetic process"/>
    <property type="evidence" value="ECO:0007669"/>
    <property type="project" value="UniProtKB-UniRule"/>
</dbReference>
<evidence type="ECO:0000256" key="2">
    <source>
        <dbReference type="ARBA" id="ARBA00006746"/>
    </source>
</evidence>
<dbReference type="HAMAP" id="MF_01690">
    <property type="entry name" value="DapE"/>
    <property type="match status" value="1"/>
</dbReference>
<comment type="function">
    <text evidence="15">Catalyzes the hydrolysis of N-succinyl-L,L-diaminopimelic acid (SDAP), forming succinate and LL-2,6-diaminopimelate (DAP), an intermediate involved in the bacterial biosynthesis of lysine and meso-diaminopimelic acid, an essential component of bacterial cell walls.</text>
</comment>
<dbReference type="GO" id="GO:0009089">
    <property type="term" value="P:lysine biosynthetic process via diaminopimelate"/>
    <property type="evidence" value="ECO:0007669"/>
    <property type="project" value="UniProtKB-UniRule"/>
</dbReference>
<dbReference type="CDD" id="cd03891">
    <property type="entry name" value="M20_DapE_proteobac"/>
    <property type="match status" value="1"/>
</dbReference>
<dbReference type="RefSeq" id="WP_072897958.1">
    <property type="nucleotide sequence ID" value="NZ_FQWZ01000005.1"/>
</dbReference>
<dbReference type="GO" id="GO:0008777">
    <property type="term" value="F:acetylornithine deacetylase activity"/>
    <property type="evidence" value="ECO:0007669"/>
    <property type="project" value="TreeGrafter"/>
</dbReference>
<dbReference type="InterPro" id="IPR036264">
    <property type="entry name" value="Bact_exopeptidase_dim_dom"/>
</dbReference>